<dbReference type="Pfam" id="PF00618">
    <property type="entry name" value="RasGEF_N"/>
    <property type="match status" value="1"/>
</dbReference>
<evidence type="ECO:0000256" key="1">
    <source>
        <dbReference type="PROSITE-ProRule" id="PRU00135"/>
    </source>
</evidence>
<dbReference type="CDD" id="cd06224">
    <property type="entry name" value="REM"/>
    <property type="match status" value="1"/>
</dbReference>
<dbReference type="Gene3D" id="1.20.870.10">
    <property type="entry name" value="Son of sevenless (SoS) protein Chain: S domain 1"/>
    <property type="match status" value="1"/>
</dbReference>
<dbReference type="InterPro" id="IPR023578">
    <property type="entry name" value="Ras_GEF_dom_sf"/>
</dbReference>
<reference evidence="3" key="2">
    <citation type="submission" date="2004-02" db="EMBL/GenBank/DDBJ databases">
        <authorList>
            <consortium name="Genoscope"/>
            <consortium name="Whitehead Institute Centre for Genome Research"/>
        </authorList>
    </citation>
    <scope>NUCLEOTIDE SEQUENCE</scope>
</reference>
<evidence type="ECO:0000313" key="3">
    <source>
        <dbReference type="EMBL" id="CAF87308.1"/>
    </source>
</evidence>
<gene>
    <name evidence="3" type="ORF">GSTENG00038284001</name>
</gene>
<sequence length="84" mass="9391">STVVEEEEDGMIYTVAVKHQHGARNSPMSTVSRSQSVKAGTEEKLVLHLLHSFAMGDSSYISIFLSTYRSFTSTKRVLDILIDR</sequence>
<dbReference type="OrthoDB" id="8951418at2759"/>
<feature type="non-terminal residue" evidence="3">
    <location>
        <position position="84"/>
    </location>
</feature>
<accession>Q4TIH4</accession>
<feature type="domain" description="N-terminal Ras-GEF" evidence="2">
    <location>
        <begin position="33"/>
        <end position="84"/>
    </location>
</feature>
<evidence type="ECO:0000259" key="2">
    <source>
        <dbReference type="PROSITE" id="PS50212"/>
    </source>
</evidence>
<dbReference type="EMBL" id="CAAE01002139">
    <property type="protein sequence ID" value="CAF87308.1"/>
    <property type="molecule type" value="Genomic_DNA"/>
</dbReference>
<dbReference type="KEGG" id="tng:GSTEN00038284G001"/>
<protein>
    <submittedName>
        <fullName evidence="3">(spotted green pufferfish) hypothetical protein</fullName>
    </submittedName>
</protein>
<reference evidence="3" key="1">
    <citation type="journal article" date="2004" name="Nature">
        <title>Genome duplication in the teleost fish Tetraodon nigroviridis reveals the early vertebrate proto-karyotype.</title>
        <authorList>
            <person name="Jaillon O."/>
            <person name="Aury J.-M."/>
            <person name="Brunet F."/>
            <person name="Petit J.-L."/>
            <person name="Stange-Thomann N."/>
            <person name="Mauceli E."/>
            <person name="Bouneau L."/>
            <person name="Fischer C."/>
            <person name="Ozouf-Costaz C."/>
            <person name="Bernot A."/>
            <person name="Nicaud S."/>
            <person name="Jaffe D."/>
            <person name="Fisher S."/>
            <person name="Lutfalla G."/>
            <person name="Dossat C."/>
            <person name="Segurens B."/>
            <person name="Dasilva C."/>
            <person name="Salanoubat M."/>
            <person name="Levy M."/>
            <person name="Boudet N."/>
            <person name="Castellano S."/>
            <person name="Anthouard V."/>
            <person name="Jubin C."/>
            <person name="Castelli V."/>
            <person name="Katinka M."/>
            <person name="Vacherie B."/>
            <person name="Biemont C."/>
            <person name="Skalli Z."/>
            <person name="Cattolico L."/>
            <person name="Poulain J."/>
            <person name="De Berardinis V."/>
            <person name="Cruaud C."/>
            <person name="Duprat S."/>
            <person name="Brottier P."/>
            <person name="Coutanceau J.-P."/>
            <person name="Gouzy J."/>
            <person name="Parra G."/>
            <person name="Lardier G."/>
            <person name="Chapple C."/>
            <person name="McKernan K.J."/>
            <person name="McEwan P."/>
            <person name="Bosak S."/>
            <person name="Kellis M."/>
            <person name="Volff J.-N."/>
            <person name="Guigo R."/>
            <person name="Zody M.C."/>
            <person name="Mesirov J."/>
            <person name="Lindblad-Toh K."/>
            <person name="Birren B."/>
            <person name="Nusbaum C."/>
            <person name="Kahn D."/>
            <person name="Robinson-Rechavi M."/>
            <person name="Laudet V."/>
            <person name="Schachter V."/>
            <person name="Quetier F."/>
            <person name="Saurin W."/>
            <person name="Scarpelli C."/>
            <person name="Wincker P."/>
            <person name="Lander E.S."/>
            <person name="Weissenbach J."/>
            <person name="Roest Crollius H."/>
        </authorList>
    </citation>
    <scope>NUCLEOTIDE SEQUENCE [LARGE SCALE GENOMIC DNA]</scope>
</reference>
<dbReference type="GO" id="GO:0005085">
    <property type="term" value="F:guanyl-nucleotide exchange factor activity"/>
    <property type="evidence" value="ECO:0007669"/>
    <property type="project" value="UniProtKB-KW"/>
</dbReference>
<proteinExistence type="predicted"/>
<feature type="non-terminal residue" evidence="3">
    <location>
        <position position="1"/>
    </location>
</feature>
<name>Q4TIH4_TETNG</name>
<comment type="caution">
    <text evidence="3">The sequence shown here is derived from an EMBL/GenBank/DDBJ whole genome shotgun (WGS) entry which is preliminary data.</text>
</comment>
<dbReference type="PANTHER" id="PTHR46793">
    <property type="entry name" value="1700018F24RIK PROTEIN-RELATED-RELATED"/>
    <property type="match status" value="1"/>
</dbReference>
<dbReference type="AlphaFoldDB" id="Q4TIH4"/>
<dbReference type="InterPro" id="IPR000651">
    <property type="entry name" value="Ras-like_Gua-exchang_fac_N"/>
</dbReference>
<organism evidence="3">
    <name type="scientific">Tetraodon nigroviridis</name>
    <name type="common">Spotted green pufferfish</name>
    <name type="synonym">Chelonodon nigroviridis</name>
    <dbReference type="NCBI Taxonomy" id="99883"/>
    <lineage>
        <taxon>Eukaryota</taxon>
        <taxon>Metazoa</taxon>
        <taxon>Chordata</taxon>
        <taxon>Craniata</taxon>
        <taxon>Vertebrata</taxon>
        <taxon>Euteleostomi</taxon>
        <taxon>Actinopterygii</taxon>
        <taxon>Neopterygii</taxon>
        <taxon>Teleostei</taxon>
        <taxon>Neoteleostei</taxon>
        <taxon>Acanthomorphata</taxon>
        <taxon>Eupercaria</taxon>
        <taxon>Tetraodontiformes</taxon>
        <taxon>Tetradontoidea</taxon>
        <taxon>Tetraodontidae</taxon>
        <taxon>Tetraodon</taxon>
    </lineage>
</organism>
<keyword evidence="1" id="KW-0344">Guanine-nucleotide releasing factor</keyword>
<dbReference type="SUPFAM" id="SSF48366">
    <property type="entry name" value="Ras GEF"/>
    <property type="match status" value="1"/>
</dbReference>
<dbReference type="PROSITE" id="PS50212">
    <property type="entry name" value="RASGEF_NTER"/>
    <property type="match status" value="1"/>
</dbReference>
<dbReference type="PANTHER" id="PTHR46793:SF3">
    <property type="entry name" value="RIKEN CDNA 4930596D02 GENE"/>
    <property type="match status" value="1"/>
</dbReference>